<keyword evidence="3" id="KW-1185">Reference proteome</keyword>
<accession>A0ABS7EHS8</accession>
<comment type="caution">
    <text evidence="2">The sequence shown here is derived from an EMBL/GenBank/DDBJ whole genome shotgun (WGS) entry which is preliminary data.</text>
</comment>
<keyword evidence="1" id="KW-0472">Membrane</keyword>
<keyword evidence="1" id="KW-1133">Transmembrane helix</keyword>
<protein>
    <submittedName>
        <fullName evidence="2">Uncharacterized protein</fullName>
    </submittedName>
</protein>
<feature type="transmembrane region" description="Helical" evidence="1">
    <location>
        <begin position="48"/>
        <end position="67"/>
    </location>
</feature>
<sequence length="272" mass="30813">MSTRNSLFKPSFAVLLPLCFICLSLEFNSMLWEFGYVFYGNGETLVSTLMWLLITMILTYLFIYSFIKFTQFSAVTTTQTYCASLSFVLIGSLSVCLFGQTPLNLMEQSVALLFLNLLFLILSALFTFECFANADLTYAKAEWRGLVFAVSCSLVMSLSNLMTSAHWSTVMQSMTSFIDADPDLFVVNFHDVNQWLIKQFFINDSVVIDDVLPQLFVVLVAGMLSLITIKRGHQSRGWRPCCFLVPINYFKRPSATVRLVVGAGFMPERYRG</sequence>
<evidence type="ECO:0000313" key="3">
    <source>
        <dbReference type="Proteomes" id="UP001166251"/>
    </source>
</evidence>
<reference evidence="2" key="1">
    <citation type="submission" date="2021-07" db="EMBL/GenBank/DDBJ databases">
        <title>Neiella marina sp. nov., isolated from the intestinal content of sea cucumber Apostichopus japonicus.</title>
        <authorList>
            <person name="Bai X."/>
        </authorList>
    </citation>
    <scope>NUCLEOTIDE SEQUENCE</scope>
    <source>
        <strain evidence="2">126</strain>
    </source>
</reference>
<dbReference type="EMBL" id="JAHZSS010000011">
    <property type="protein sequence ID" value="MBW8191453.1"/>
    <property type="molecule type" value="Genomic_DNA"/>
</dbReference>
<evidence type="ECO:0000313" key="2">
    <source>
        <dbReference type="EMBL" id="MBW8191453.1"/>
    </source>
</evidence>
<organism evidence="2 3">
    <name type="scientific">Neiella holothuriorum</name>
    <dbReference type="NCBI Taxonomy" id="2870530"/>
    <lineage>
        <taxon>Bacteria</taxon>
        <taxon>Pseudomonadati</taxon>
        <taxon>Pseudomonadota</taxon>
        <taxon>Gammaproteobacteria</taxon>
        <taxon>Alteromonadales</taxon>
        <taxon>Echinimonadaceae</taxon>
        <taxon>Neiella</taxon>
    </lineage>
</organism>
<feature type="transmembrane region" description="Helical" evidence="1">
    <location>
        <begin position="146"/>
        <end position="167"/>
    </location>
</feature>
<gene>
    <name evidence="2" type="ORF">K0504_10435</name>
</gene>
<evidence type="ECO:0000256" key="1">
    <source>
        <dbReference type="SAM" id="Phobius"/>
    </source>
</evidence>
<proteinExistence type="predicted"/>
<dbReference type="RefSeq" id="WP_220104134.1">
    <property type="nucleotide sequence ID" value="NZ_JAHZSS010000011.1"/>
</dbReference>
<feature type="transmembrane region" description="Helical" evidence="1">
    <location>
        <begin position="79"/>
        <end position="100"/>
    </location>
</feature>
<feature type="transmembrane region" description="Helical" evidence="1">
    <location>
        <begin position="211"/>
        <end position="229"/>
    </location>
</feature>
<feature type="transmembrane region" description="Helical" evidence="1">
    <location>
        <begin position="112"/>
        <end position="134"/>
    </location>
</feature>
<dbReference type="Proteomes" id="UP001166251">
    <property type="component" value="Unassembled WGS sequence"/>
</dbReference>
<keyword evidence="1" id="KW-0812">Transmembrane</keyword>
<name>A0ABS7EHS8_9GAMM</name>